<name>G8Y5Y8_PICSO</name>
<evidence type="ECO:0000313" key="3">
    <source>
        <dbReference type="Proteomes" id="UP000005222"/>
    </source>
</evidence>
<dbReference type="HOGENOM" id="CLU_2134438_0_0_1"/>
<dbReference type="Proteomes" id="UP000005222">
    <property type="component" value="Chromosome L"/>
</dbReference>
<evidence type="ECO:0000313" key="1">
    <source>
        <dbReference type="EMBL" id="CCE84018.1"/>
    </source>
</evidence>
<dbReference type="EMBL" id="FO082048">
    <property type="protein sequence ID" value="CCE85049.1"/>
    <property type="molecule type" value="Genomic_DNA"/>
</dbReference>
<reference evidence="2" key="1">
    <citation type="submission" date="2011-10" db="EMBL/GenBank/DDBJ databases">
        <authorList>
            <person name="Genoscope - CEA"/>
        </authorList>
    </citation>
    <scope>NUCLEOTIDE SEQUENCE</scope>
</reference>
<sequence>MNFETELRSGRLAGYSLDSGRRLPKAFCREAVPSAPKLAGLLRGQSSVTGSTSSSATSVRRNSLGFFFTPGLRPTSYSVVPTLHVHNNRTLLPGERRPVCISPSVSPLPSCVA</sequence>
<protein>
    <submittedName>
        <fullName evidence="2">Piso0_004618 protein</fullName>
    </submittedName>
</protein>
<accession>G8Y5Y8</accession>
<dbReference type="AlphaFoldDB" id="G8Y5Y8"/>
<organism evidence="2 3">
    <name type="scientific">Pichia sorbitophila (strain ATCC MYA-4447 / BCRC 22081 / CBS 7064 / NBRC 10061 / NRRL Y-12695)</name>
    <name type="common">Hybrid yeast</name>
    <dbReference type="NCBI Taxonomy" id="559304"/>
    <lineage>
        <taxon>Eukaryota</taxon>
        <taxon>Fungi</taxon>
        <taxon>Dikarya</taxon>
        <taxon>Ascomycota</taxon>
        <taxon>Saccharomycotina</taxon>
        <taxon>Pichiomycetes</taxon>
        <taxon>Debaryomycetaceae</taxon>
        <taxon>Millerozyma</taxon>
    </lineage>
</organism>
<dbReference type="InParanoid" id="G8Y5Y8"/>
<dbReference type="Proteomes" id="UP000005222">
    <property type="component" value="Chromosome K"/>
</dbReference>
<evidence type="ECO:0000313" key="2">
    <source>
        <dbReference type="EMBL" id="CCE85049.1"/>
    </source>
</evidence>
<dbReference type="EMBL" id="FO082049">
    <property type="protein sequence ID" value="CCE84018.1"/>
    <property type="molecule type" value="Genomic_DNA"/>
</dbReference>
<keyword evidence="3" id="KW-1185">Reference proteome</keyword>
<reference evidence="3" key="2">
    <citation type="journal article" date="2012" name="G3 (Bethesda)">
        <title>Pichia sorbitophila, an interspecies yeast hybrid reveals early steps of genome resolution following polyploidization.</title>
        <authorList>
            <person name="Leh Louis V."/>
            <person name="Despons L."/>
            <person name="Friedrich A."/>
            <person name="Martin T."/>
            <person name="Durrens P."/>
            <person name="Casaregola S."/>
            <person name="Neuveglise C."/>
            <person name="Fairhead C."/>
            <person name="Marck C."/>
            <person name="Cruz J.A."/>
            <person name="Straub M.L."/>
            <person name="Kugler V."/>
            <person name="Sacerdot C."/>
            <person name="Uzunov Z."/>
            <person name="Thierry A."/>
            <person name="Weiss S."/>
            <person name="Bleykasten C."/>
            <person name="De Montigny J."/>
            <person name="Jacques N."/>
            <person name="Jung P."/>
            <person name="Lemaire M."/>
            <person name="Mallet S."/>
            <person name="Morel G."/>
            <person name="Richard G.F."/>
            <person name="Sarkar A."/>
            <person name="Savel G."/>
            <person name="Schacherer J."/>
            <person name="Seret M.L."/>
            <person name="Talla E."/>
            <person name="Samson G."/>
            <person name="Jubin C."/>
            <person name="Poulain J."/>
            <person name="Vacherie B."/>
            <person name="Barbe V."/>
            <person name="Pelletier E."/>
            <person name="Sherman D.J."/>
            <person name="Westhof E."/>
            <person name="Weissenbach J."/>
            <person name="Baret P.V."/>
            <person name="Wincker P."/>
            <person name="Gaillardin C."/>
            <person name="Dujon B."/>
            <person name="Souciet J.L."/>
        </authorList>
    </citation>
    <scope>NUCLEOTIDE SEQUENCE [LARGE SCALE GENOMIC DNA]</scope>
    <source>
        <strain evidence="3">ATCC MYA-4447 / BCRC 22081 / CBS 7064 / NBRC 10061 / NRRL Y-12695</strain>
    </source>
</reference>
<proteinExistence type="predicted"/>
<gene>
    <name evidence="2" type="primary">Piso0_004618</name>
    <name evidence="1" type="ORF">GNLVRS01_PISO0K20844g</name>
    <name evidence="2" type="ORF">GNLVRS01_PISO0L20845g</name>
</gene>